<evidence type="ECO:0000256" key="1">
    <source>
        <dbReference type="ARBA" id="ARBA00013258"/>
    </source>
</evidence>
<proteinExistence type="predicted"/>
<protein>
    <recommendedName>
        <fullName evidence="1">[acyl-carrier-protein] S-malonyltransferase</fullName>
        <ecNumber evidence="1">2.3.1.39</ecNumber>
    </recommendedName>
</protein>
<dbReference type="Proteomes" id="UP000320359">
    <property type="component" value="Unassembled WGS sequence"/>
</dbReference>
<reference evidence="5 6" key="1">
    <citation type="submission" date="2019-07" db="EMBL/GenBank/DDBJ databases">
        <authorList>
            <person name="Yang M."/>
            <person name="Zhao D."/>
            <person name="Xiang H."/>
        </authorList>
    </citation>
    <scope>NUCLEOTIDE SEQUENCE [LARGE SCALE GENOMIC DNA]</scope>
    <source>
        <strain evidence="5 6">IM1326</strain>
    </source>
</reference>
<name>A0A552X1K0_9GAMM</name>
<accession>A0A552X1K0</accession>
<dbReference type="GO" id="GO:0006633">
    <property type="term" value="P:fatty acid biosynthetic process"/>
    <property type="evidence" value="ECO:0007669"/>
    <property type="project" value="TreeGrafter"/>
</dbReference>
<comment type="catalytic activity">
    <reaction evidence="4">
        <text>holo-[ACP] + malonyl-CoA = malonyl-[ACP] + CoA</text>
        <dbReference type="Rhea" id="RHEA:41792"/>
        <dbReference type="Rhea" id="RHEA-COMP:9623"/>
        <dbReference type="Rhea" id="RHEA-COMP:9685"/>
        <dbReference type="ChEBI" id="CHEBI:57287"/>
        <dbReference type="ChEBI" id="CHEBI:57384"/>
        <dbReference type="ChEBI" id="CHEBI:64479"/>
        <dbReference type="ChEBI" id="CHEBI:78449"/>
        <dbReference type="EC" id="2.3.1.39"/>
    </reaction>
</comment>
<sequence length="347" mass="37972">MTTAAKKQRALVICPGRGTYNRPELGYLGRYHGQRSDLFEQFDALRGTDQPTVTALDEAATFSAKLHLHATNAAPLIYSCAYADFQAINRDRFDIVGVTGNSMGWYIALACAGALNATRGFELVSDMAAMTNSADLGGQLLYPNVGDDWRFDPELDARIQPLLSATGENKRLYTSIRFGGYQVLAGTSAAIQHGAVTLPPTQERYPLILPGHSAFHTPLMKAASEQALQRFSPEFFAAPEVPMIDGRGHIWQPLGTDNRALREYTLVHQVCETYDFSTAVVTAAKEFAPDVIILTGPGSTMGGAVAQALIAEQWQQITNKDDFVQRQKKSPLLLAMGLDEQRNMVTR</sequence>
<evidence type="ECO:0000256" key="4">
    <source>
        <dbReference type="ARBA" id="ARBA00048462"/>
    </source>
</evidence>
<dbReference type="InterPro" id="IPR001227">
    <property type="entry name" value="Ac_transferase_dom_sf"/>
</dbReference>
<dbReference type="EC" id="2.3.1.39" evidence="1"/>
<evidence type="ECO:0000256" key="3">
    <source>
        <dbReference type="ARBA" id="ARBA00023315"/>
    </source>
</evidence>
<dbReference type="InterPro" id="IPR050858">
    <property type="entry name" value="Mal-CoA-ACP_Trans/PKS_FabD"/>
</dbReference>
<dbReference type="RefSeq" id="WP_143235841.1">
    <property type="nucleotide sequence ID" value="NZ_VJWL01000002.1"/>
</dbReference>
<dbReference type="Gene3D" id="3.40.366.10">
    <property type="entry name" value="Malonyl-Coenzyme A Acyl Carrier Protein, domain 2"/>
    <property type="match status" value="1"/>
</dbReference>
<dbReference type="PANTHER" id="PTHR42681">
    <property type="entry name" value="MALONYL-COA-ACYL CARRIER PROTEIN TRANSACYLASE, MITOCHONDRIAL"/>
    <property type="match status" value="1"/>
</dbReference>
<dbReference type="EMBL" id="VJWL01000002">
    <property type="protein sequence ID" value="TRW48855.1"/>
    <property type="molecule type" value="Genomic_DNA"/>
</dbReference>
<comment type="caution">
    <text evidence="5">The sequence shown here is derived from an EMBL/GenBank/DDBJ whole genome shotgun (WGS) entry which is preliminary data.</text>
</comment>
<dbReference type="OrthoDB" id="5756162at2"/>
<evidence type="ECO:0000256" key="2">
    <source>
        <dbReference type="ARBA" id="ARBA00022679"/>
    </source>
</evidence>
<organism evidence="5 6">
    <name type="scientific">Aliidiomarina halalkaliphila</name>
    <dbReference type="NCBI Taxonomy" id="2593535"/>
    <lineage>
        <taxon>Bacteria</taxon>
        <taxon>Pseudomonadati</taxon>
        <taxon>Pseudomonadota</taxon>
        <taxon>Gammaproteobacteria</taxon>
        <taxon>Alteromonadales</taxon>
        <taxon>Idiomarinaceae</taxon>
        <taxon>Aliidiomarina</taxon>
    </lineage>
</organism>
<dbReference type="GO" id="GO:0004314">
    <property type="term" value="F:[acyl-carrier-protein] S-malonyltransferase activity"/>
    <property type="evidence" value="ECO:0007669"/>
    <property type="project" value="UniProtKB-EC"/>
</dbReference>
<dbReference type="SUPFAM" id="SSF52151">
    <property type="entry name" value="FabD/lysophospholipase-like"/>
    <property type="match status" value="1"/>
</dbReference>
<keyword evidence="3" id="KW-0012">Acyltransferase</keyword>
<evidence type="ECO:0000313" key="5">
    <source>
        <dbReference type="EMBL" id="TRW48855.1"/>
    </source>
</evidence>
<gene>
    <name evidence="5" type="ORF">FM042_07685</name>
</gene>
<keyword evidence="2 5" id="KW-0808">Transferase</keyword>
<dbReference type="AlphaFoldDB" id="A0A552X1K0"/>
<dbReference type="InterPro" id="IPR016035">
    <property type="entry name" value="Acyl_Trfase/lysoPLipase"/>
</dbReference>
<keyword evidence="6" id="KW-1185">Reference proteome</keyword>
<evidence type="ECO:0000313" key="6">
    <source>
        <dbReference type="Proteomes" id="UP000320359"/>
    </source>
</evidence>
<dbReference type="PANTHER" id="PTHR42681:SF1">
    <property type="entry name" value="MALONYL-COA-ACYL CARRIER PROTEIN TRANSACYLASE, MITOCHONDRIAL"/>
    <property type="match status" value="1"/>
</dbReference>
<dbReference type="Gene3D" id="3.30.70.250">
    <property type="entry name" value="Malonyl-CoA ACP transacylase, ACP-binding"/>
    <property type="match status" value="1"/>
</dbReference>